<keyword evidence="1 5" id="KW-1003">Cell membrane</keyword>
<dbReference type="InterPro" id="IPR043129">
    <property type="entry name" value="ATPase_NBD"/>
</dbReference>
<organism evidence="8 9">
    <name type="scientific">Desulfarculus baarsii (strain ATCC 33931 / DSM 2075 / LMG 7858 / VKM B-1802 / 2st14)</name>
    <dbReference type="NCBI Taxonomy" id="644282"/>
    <lineage>
        <taxon>Bacteria</taxon>
        <taxon>Pseudomonadati</taxon>
        <taxon>Thermodesulfobacteriota</taxon>
        <taxon>Desulfarculia</taxon>
        <taxon>Desulfarculales</taxon>
        <taxon>Desulfarculaceae</taxon>
        <taxon>Desulfarculus</taxon>
    </lineage>
</organism>
<dbReference type="KEGG" id="dbr:Deba_2797"/>
<reference evidence="8 9" key="1">
    <citation type="journal article" date="2010" name="Stand. Genomic Sci.">
        <title>Complete genome sequence of Desulfarculus baarsii type strain (2st14).</title>
        <authorList>
            <person name="Sun H."/>
            <person name="Spring S."/>
            <person name="Lapidus A."/>
            <person name="Davenport K."/>
            <person name="Del Rio T.G."/>
            <person name="Tice H."/>
            <person name="Nolan M."/>
            <person name="Copeland A."/>
            <person name="Cheng J.F."/>
            <person name="Lucas S."/>
            <person name="Tapia R."/>
            <person name="Goodwin L."/>
            <person name="Pitluck S."/>
            <person name="Ivanova N."/>
            <person name="Pagani I."/>
            <person name="Mavromatis K."/>
            <person name="Ovchinnikova G."/>
            <person name="Pati A."/>
            <person name="Chen A."/>
            <person name="Palaniappan K."/>
            <person name="Hauser L."/>
            <person name="Chang Y.J."/>
            <person name="Jeffries C.D."/>
            <person name="Detter J.C."/>
            <person name="Han C."/>
            <person name="Rohde M."/>
            <person name="Brambilla E."/>
            <person name="Goker M."/>
            <person name="Woyke T."/>
            <person name="Bristow J."/>
            <person name="Eisen J.A."/>
            <person name="Markowitz V."/>
            <person name="Hugenholtz P."/>
            <person name="Kyrpides N.C."/>
            <person name="Klenk H.P."/>
            <person name="Land M."/>
        </authorList>
    </citation>
    <scope>NUCLEOTIDE SEQUENCE [LARGE SCALE GENOMIC DNA]</scope>
    <source>
        <strain evidence="9">ATCC 33931 / DSM 2075 / LMG 7858 / VKM B-1802 / 2st14</strain>
    </source>
</reference>
<proteinExistence type="inferred from homology"/>
<evidence type="ECO:0000313" key="9">
    <source>
        <dbReference type="Proteomes" id="UP000009047"/>
    </source>
</evidence>
<dbReference type="InterPro" id="IPR020823">
    <property type="entry name" value="Cell_div_FtsA"/>
</dbReference>
<keyword evidence="9" id="KW-1185">Reference proteome</keyword>
<evidence type="ECO:0000256" key="6">
    <source>
        <dbReference type="PIRNR" id="PIRNR003101"/>
    </source>
</evidence>
<comment type="function">
    <text evidence="5 6">Cell division protein that is involved in the assembly of the Z ring. May serve as a membrane anchor for the Z ring.</text>
</comment>
<dbReference type="InterPro" id="IPR003494">
    <property type="entry name" value="SHS2_FtsA"/>
</dbReference>
<keyword evidence="4 5" id="KW-0131">Cell cycle</keyword>
<dbReference type="OrthoDB" id="9810567at2"/>
<dbReference type="HAMAP" id="MF_02033">
    <property type="entry name" value="FtsA"/>
    <property type="match status" value="1"/>
</dbReference>
<dbReference type="PANTHER" id="PTHR32432:SF4">
    <property type="entry name" value="CELL DIVISION PROTEIN FTSA"/>
    <property type="match status" value="1"/>
</dbReference>
<dbReference type="AlphaFoldDB" id="E1QMA8"/>
<dbReference type="EMBL" id="CP002085">
    <property type="protein sequence ID" value="ADK86151.1"/>
    <property type="molecule type" value="Genomic_DNA"/>
</dbReference>
<dbReference type="Proteomes" id="UP000009047">
    <property type="component" value="Chromosome"/>
</dbReference>
<evidence type="ECO:0000256" key="1">
    <source>
        <dbReference type="ARBA" id="ARBA00022475"/>
    </source>
</evidence>
<dbReference type="SMART" id="SM00842">
    <property type="entry name" value="FtsA"/>
    <property type="match status" value="1"/>
</dbReference>
<dbReference type="STRING" id="644282.Deba_2797"/>
<dbReference type="CDD" id="cd24048">
    <property type="entry name" value="ASKHA_NBD_FtsA"/>
    <property type="match status" value="1"/>
</dbReference>
<evidence type="ECO:0000256" key="4">
    <source>
        <dbReference type="ARBA" id="ARBA00023306"/>
    </source>
</evidence>
<feature type="domain" description="SHS2" evidence="7">
    <location>
        <begin position="8"/>
        <end position="193"/>
    </location>
</feature>
<dbReference type="Pfam" id="PF14450">
    <property type="entry name" value="FtsA"/>
    <property type="match status" value="1"/>
</dbReference>
<dbReference type="eggNOG" id="COG0849">
    <property type="taxonomic scope" value="Bacteria"/>
</dbReference>
<dbReference type="GO" id="GO:0032153">
    <property type="term" value="C:cell division site"/>
    <property type="evidence" value="ECO:0007669"/>
    <property type="project" value="UniProtKB-UniRule"/>
</dbReference>
<evidence type="ECO:0000256" key="5">
    <source>
        <dbReference type="HAMAP-Rule" id="MF_02033"/>
    </source>
</evidence>
<evidence type="ECO:0000313" key="8">
    <source>
        <dbReference type="EMBL" id="ADK86151.1"/>
    </source>
</evidence>
<evidence type="ECO:0000256" key="3">
    <source>
        <dbReference type="ARBA" id="ARBA00023136"/>
    </source>
</evidence>
<dbReference type="HOGENOM" id="CLU_037850_3_2_7"/>
<dbReference type="SUPFAM" id="SSF53067">
    <property type="entry name" value="Actin-like ATPase domain"/>
    <property type="match status" value="2"/>
</dbReference>
<name>E1QMA8_DESB2</name>
<evidence type="ECO:0000256" key="2">
    <source>
        <dbReference type="ARBA" id="ARBA00022618"/>
    </source>
</evidence>
<comment type="subcellular location">
    <subcellularLocation>
        <location evidence="5">Cell inner membrane</location>
        <topology evidence="5">Peripheral membrane protein</topology>
        <orientation evidence="5">Cytoplasmic side</orientation>
    </subcellularLocation>
    <text evidence="5">Localizes to the Z ring in an FtsZ-dependent manner. Targeted to the membrane through a conserved C-terminal amphipathic helix.</text>
</comment>
<dbReference type="NCBIfam" id="TIGR01174">
    <property type="entry name" value="ftsA"/>
    <property type="match status" value="1"/>
</dbReference>
<dbReference type="PANTHER" id="PTHR32432">
    <property type="entry name" value="CELL DIVISION PROTEIN FTSA-RELATED"/>
    <property type="match status" value="1"/>
</dbReference>
<dbReference type="Pfam" id="PF02491">
    <property type="entry name" value="SHS2_FTSA"/>
    <property type="match status" value="1"/>
</dbReference>
<gene>
    <name evidence="5" type="primary">ftsA</name>
    <name evidence="8" type="ordered locus">Deba_2797</name>
</gene>
<dbReference type="GO" id="GO:0009898">
    <property type="term" value="C:cytoplasmic side of plasma membrane"/>
    <property type="evidence" value="ECO:0007669"/>
    <property type="project" value="UniProtKB-UniRule"/>
</dbReference>
<sequence length="408" mass="43016">MSNKGDIIVGLDIGTTKICAVVGMIKDKSVEILGMGSHPSEGLRKGVVVNIEATVESIKKAVAEAELMSSCEVTSVITGIAGGHIKGFSSHGVLAVRGREVTAKDKERVVDAARAVAIPTDREVIHILPQEFILDGQKGIQDPVGMSGVRLEAKVHMVTGAVASAHNLIKCCNQAGLDVADIVLQSLASAEAVLTAEEMSLGAALVDFGGGTTDLAIFGNDAIKHTAGLALGGINLTTDLAVGLRTPMAEAEKLKTAFGCAMVGLAGKDEMINVPGVGGRQPRKAQRRILGEILEPRVEELLTLLQMEIERSGFKNQIAGGVVLTGGSAQLDGLVEMSEQVFNMPARMGSPAGVLGLADVVSNPKYSTAVGLVLYGARNKNEEKFRIRDANIFNRITGRMRRWFNKIM</sequence>
<accession>E1QMA8</accession>
<dbReference type="Gene3D" id="3.30.1490.110">
    <property type="match status" value="1"/>
</dbReference>
<comment type="subunit">
    <text evidence="5">Self-interacts. Interacts with FtsZ.</text>
</comment>
<dbReference type="Gene3D" id="3.30.420.40">
    <property type="match status" value="2"/>
</dbReference>
<keyword evidence="5" id="KW-0997">Cell inner membrane</keyword>
<keyword evidence="3 5" id="KW-0472">Membrane</keyword>
<dbReference type="InterPro" id="IPR050696">
    <property type="entry name" value="FtsA/MreB"/>
</dbReference>
<dbReference type="GO" id="GO:0043093">
    <property type="term" value="P:FtsZ-dependent cytokinesis"/>
    <property type="evidence" value="ECO:0007669"/>
    <property type="project" value="UniProtKB-UniRule"/>
</dbReference>
<evidence type="ECO:0000259" key="7">
    <source>
        <dbReference type="SMART" id="SM00842"/>
    </source>
</evidence>
<keyword evidence="2 5" id="KW-0132">Cell division</keyword>
<comment type="similarity">
    <text evidence="5 6">Belongs to the FtsA/MreB family.</text>
</comment>
<dbReference type="PIRSF" id="PIRSF003101">
    <property type="entry name" value="FtsA"/>
    <property type="match status" value="1"/>
</dbReference>
<protein>
    <recommendedName>
        <fullName evidence="5 6">Cell division protein FtsA</fullName>
    </recommendedName>
</protein>
<dbReference type="RefSeq" id="WP_013259590.1">
    <property type="nucleotide sequence ID" value="NC_014365.1"/>
</dbReference>